<dbReference type="RefSeq" id="WP_369330286.1">
    <property type="nucleotide sequence ID" value="NZ_JAULBC010000005.1"/>
</dbReference>
<dbReference type="Gene3D" id="3.40.630.10">
    <property type="entry name" value="Zn peptidases"/>
    <property type="match status" value="1"/>
</dbReference>
<name>A0ABV3ZII4_9BACT</name>
<dbReference type="SUPFAM" id="SSF53187">
    <property type="entry name" value="Zn-dependent exopeptidases"/>
    <property type="match status" value="1"/>
</dbReference>
<dbReference type="Pfam" id="PF04389">
    <property type="entry name" value="Peptidase_M28"/>
    <property type="match status" value="1"/>
</dbReference>
<dbReference type="InterPro" id="IPR007484">
    <property type="entry name" value="Peptidase_M28"/>
</dbReference>
<keyword evidence="1" id="KW-0732">Signal</keyword>
<feature type="domain" description="Peptidase M28" evidence="2">
    <location>
        <begin position="206"/>
        <end position="404"/>
    </location>
</feature>
<dbReference type="PANTHER" id="PTHR12147">
    <property type="entry name" value="METALLOPEPTIDASE M28 FAMILY MEMBER"/>
    <property type="match status" value="1"/>
</dbReference>
<dbReference type="Proteomes" id="UP001560573">
    <property type="component" value="Unassembled WGS sequence"/>
</dbReference>
<dbReference type="EMBL" id="JAULBC010000005">
    <property type="protein sequence ID" value="MEX6688876.1"/>
    <property type="molecule type" value="Genomic_DNA"/>
</dbReference>
<organism evidence="3 4">
    <name type="scientific">Danxiaibacter flavus</name>
    <dbReference type="NCBI Taxonomy" id="3049108"/>
    <lineage>
        <taxon>Bacteria</taxon>
        <taxon>Pseudomonadati</taxon>
        <taxon>Bacteroidota</taxon>
        <taxon>Chitinophagia</taxon>
        <taxon>Chitinophagales</taxon>
        <taxon>Chitinophagaceae</taxon>
        <taxon>Danxiaibacter</taxon>
    </lineage>
</organism>
<gene>
    <name evidence="3" type="ORF">QTN47_15315</name>
</gene>
<feature type="chain" id="PRO_5047183548" evidence="1">
    <location>
        <begin position="21"/>
        <end position="429"/>
    </location>
</feature>
<evidence type="ECO:0000256" key="1">
    <source>
        <dbReference type="SAM" id="SignalP"/>
    </source>
</evidence>
<accession>A0ABV3ZII4</accession>
<sequence length="429" mass="47405">MIKITTTALLTLLSVSYVSAQKINTIINADEVKRIETVLSSDDMLGRKTFSPEIDKAADFIASEFKATGLKTFPGLSSYKQHFQLIKPVVQSQSLTVDGAAADEKNFAVVTLKNEINITEKSGLPFTSIKKDENLYEAASKIVHSKKSQVVIVDTSFAKYFGRITNYLKSRLFENQQDVLFILSDKQPTSFSLTAKHTFQKSDLNNVVGVLPGKSKKDEFVVFSGHYDHLGIGEAVNGDSIYNGANDDAAGTTAVIMLAKYFKALKNNERSIIFVAFTAEEIGGFGSQYFSRQLAPEKVMAMFNIEMIGTESKWGKNSAYITGYEKTDMGDILAKNLKGSSFSFYPDPYTSEQLFYRSDNATLARLGVPAHTISTSKMDNEPNYHKPSDEIETLDMNNMAEIIKSIAISSTSIVSGKDTPSRVKTEELR</sequence>
<evidence type="ECO:0000313" key="3">
    <source>
        <dbReference type="EMBL" id="MEX6688876.1"/>
    </source>
</evidence>
<protein>
    <submittedName>
        <fullName evidence="3">M20/M25/M40 family metallo-hydrolase</fullName>
    </submittedName>
</protein>
<reference evidence="3 4" key="1">
    <citation type="submission" date="2023-07" db="EMBL/GenBank/DDBJ databases">
        <authorList>
            <person name="Lian W.-H."/>
        </authorList>
    </citation>
    <scope>NUCLEOTIDE SEQUENCE [LARGE SCALE GENOMIC DNA]</scope>
    <source>
        <strain evidence="3 4">SYSU DXS3180</strain>
    </source>
</reference>
<dbReference type="InterPro" id="IPR045175">
    <property type="entry name" value="M28_fam"/>
</dbReference>
<evidence type="ECO:0000313" key="4">
    <source>
        <dbReference type="Proteomes" id="UP001560573"/>
    </source>
</evidence>
<comment type="caution">
    <text evidence="3">The sequence shown here is derived from an EMBL/GenBank/DDBJ whole genome shotgun (WGS) entry which is preliminary data.</text>
</comment>
<evidence type="ECO:0000259" key="2">
    <source>
        <dbReference type="Pfam" id="PF04389"/>
    </source>
</evidence>
<feature type="signal peptide" evidence="1">
    <location>
        <begin position="1"/>
        <end position="20"/>
    </location>
</feature>
<keyword evidence="4" id="KW-1185">Reference proteome</keyword>
<dbReference type="PANTHER" id="PTHR12147:SF26">
    <property type="entry name" value="PEPTIDASE M28 DOMAIN-CONTAINING PROTEIN"/>
    <property type="match status" value="1"/>
</dbReference>
<proteinExistence type="predicted"/>